<dbReference type="InterPro" id="IPR011604">
    <property type="entry name" value="PDDEXK-like_dom_sf"/>
</dbReference>
<proteinExistence type="predicted"/>
<dbReference type="AlphaFoldDB" id="A0A662DEA1"/>
<dbReference type="PANTHER" id="PTHR37168:SF2">
    <property type="entry name" value="CRISPR-ASSOCIATED EXONUCLEASE CAS4"/>
    <property type="match status" value="1"/>
</dbReference>
<evidence type="ECO:0000259" key="1">
    <source>
        <dbReference type="Pfam" id="PF01930"/>
    </source>
</evidence>
<name>A0A662DEA1_UNCAE</name>
<accession>A0A662DEA1</accession>
<protein>
    <recommendedName>
        <fullName evidence="1">DUF83 domain-containing protein</fullName>
    </recommendedName>
</protein>
<dbReference type="EMBL" id="QMQA01000111">
    <property type="protein sequence ID" value="RLE13188.1"/>
    <property type="molecule type" value="Genomic_DNA"/>
</dbReference>
<sequence length="102" mass="12214">MKRKNNDIIVGEVRKFSRFEKSAIMQLAFYLYRLRQRGINAKGELMVPRGRKRIPVELTQDIEDELKQTFHQVKDIIAQDNPPEPVKNRYCTHCAYREFCWV</sequence>
<dbReference type="PANTHER" id="PTHR37168">
    <property type="entry name" value="CRISPR-ASSOCIATED EXONUCLEASE CAS4"/>
    <property type="match status" value="1"/>
</dbReference>
<feature type="domain" description="DUF83" evidence="1">
    <location>
        <begin position="2"/>
        <end position="102"/>
    </location>
</feature>
<dbReference type="Gene3D" id="3.90.320.10">
    <property type="match status" value="1"/>
</dbReference>
<dbReference type="InterPro" id="IPR022765">
    <property type="entry name" value="Dna2/Cas4_DUF83"/>
</dbReference>
<organism evidence="2 3">
    <name type="scientific">Aerophobetes bacterium</name>
    <dbReference type="NCBI Taxonomy" id="2030807"/>
    <lineage>
        <taxon>Bacteria</taxon>
        <taxon>Candidatus Aerophobota</taxon>
    </lineage>
</organism>
<evidence type="ECO:0000313" key="3">
    <source>
        <dbReference type="Proteomes" id="UP000280417"/>
    </source>
</evidence>
<reference evidence="2 3" key="1">
    <citation type="submission" date="2018-06" db="EMBL/GenBank/DDBJ databases">
        <title>Extensive metabolic versatility and redundancy in microbially diverse, dynamic hydrothermal sediments.</title>
        <authorList>
            <person name="Dombrowski N."/>
            <person name="Teske A."/>
            <person name="Baker B.J."/>
        </authorList>
    </citation>
    <scope>NUCLEOTIDE SEQUENCE [LARGE SCALE GENOMIC DNA]</scope>
    <source>
        <strain evidence="2">B3_G15</strain>
    </source>
</reference>
<evidence type="ECO:0000313" key="2">
    <source>
        <dbReference type="EMBL" id="RLE13188.1"/>
    </source>
</evidence>
<comment type="caution">
    <text evidence="2">The sequence shown here is derived from an EMBL/GenBank/DDBJ whole genome shotgun (WGS) entry which is preliminary data.</text>
</comment>
<gene>
    <name evidence="2" type="ORF">DRJ04_04800</name>
</gene>
<dbReference type="Proteomes" id="UP000280417">
    <property type="component" value="Unassembled WGS sequence"/>
</dbReference>
<dbReference type="Pfam" id="PF01930">
    <property type="entry name" value="Cas_Cas4"/>
    <property type="match status" value="1"/>
</dbReference>